<evidence type="ECO:0000313" key="1">
    <source>
        <dbReference type="EMBL" id="KAK1409991.1"/>
    </source>
</evidence>
<gene>
    <name evidence="1" type="ORF">QVD17_36523</name>
</gene>
<dbReference type="EMBL" id="JAUHHV010000010">
    <property type="protein sequence ID" value="KAK1409991.1"/>
    <property type="molecule type" value="Genomic_DNA"/>
</dbReference>
<accession>A0AAD8JWI2</accession>
<protein>
    <submittedName>
        <fullName evidence="1">Uncharacterized protein</fullName>
    </submittedName>
</protein>
<proteinExistence type="predicted"/>
<comment type="caution">
    <text evidence="1">The sequence shown here is derived from an EMBL/GenBank/DDBJ whole genome shotgun (WGS) entry which is preliminary data.</text>
</comment>
<dbReference type="AlphaFoldDB" id="A0AAD8JWI2"/>
<organism evidence="1 2">
    <name type="scientific">Tagetes erecta</name>
    <name type="common">African marigold</name>
    <dbReference type="NCBI Taxonomy" id="13708"/>
    <lineage>
        <taxon>Eukaryota</taxon>
        <taxon>Viridiplantae</taxon>
        <taxon>Streptophyta</taxon>
        <taxon>Embryophyta</taxon>
        <taxon>Tracheophyta</taxon>
        <taxon>Spermatophyta</taxon>
        <taxon>Magnoliopsida</taxon>
        <taxon>eudicotyledons</taxon>
        <taxon>Gunneridae</taxon>
        <taxon>Pentapetalae</taxon>
        <taxon>asterids</taxon>
        <taxon>campanulids</taxon>
        <taxon>Asterales</taxon>
        <taxon>Asteraceae</taxon>
        <taxon>Asteroideae</taxon>
        <taxon>Heliantheae alliance</taxon>
        <taxon>Tageteae</taxon>
        <taxon>Tagetes</taxon>
    </lineage>
</organism>
<sequence>MIYVIHPPRSKQTVTLLVNRIRFFSFNSLSLVPISSSSFTINPRFSSSSSQFTLSFSGARMTFDRWSI</sequence>
<evidence type="ECO:0000313" key="2">
    <source>
        <dbReference type="Proteomes" id="UP001229421"/>
    </source>
</evidence>
<name>A0AAD8JWI2_TARER</name>
<keyword evidence="2" id="KW-1185">Reference proteome</keyword>
<dbReference type="Proteomes" id="UP001229421">
    <property type="component" value="Unassembled WGS sequence"/>
</dbReference>
<reference evidence="1" key="1">
    <citation type="journal article" date="2023" name="bioRxiv">
        <title>Improved chromosome-level genome assembly for marigold (Tagetes erecta).</title>
        <authorList>
            <person name="Jiang F."/>
            <person name="Yuan L."/>
            <person name="Wang S."/>
            <person name="Wang H."/>
            <person name="Xu D."/>
            <person name="Wang A."/>
            <person name="Fan W."/>
        </authorList>
    </citation>
    <scope>NUCLEOTIDE SEQUENCE</scope>
    <source>
        <strain evidence="1">WSJ</strain>
        <tissue evidence="1">Leaf</tissue>
    </source>
</reference>